<dbReference type="EMBL" id="MWWV01000001">
    <property type="protein sequence ID" value="OZG59343.1"/>
    <property type="molecule type" value="Genomic_DNA"/>
</dbReference>
<gene>
    <name evidence="2" type="ORF">BTIS_0074</name>
</gene>
<dbReference type="Proteomes" id="UP000216444">
    <property type="component" value="Unassembled WGS sequence"/>
</dbReference>
<sequence>MAAGPSPSRRTDRHRRPGRHAPRRDDRSVRTPAPARPAVVALDLLRTRDIDRHACRTSHAGRARRRLVEIRGIVSLH</sequence>
<feature type="region of interest" description="Disordered" evidence="1">
    <location>
        <begin position="1"/>
        <end position="35"/>
    </location>
</feature>
<proteinExistence type="predicted"/>
<keyword evidence="3" id="KW-1185">Reference proteome</keyword>
<dbReference type="AlphaFoldDB" id="A0A261FK45"/>
<protein>
    <submittedName>
        <fullName evidence="2">Uncharacterized protein</fullName>
    </submittedName>
</protein>
<feature type="compositionally biased region" description="Basic residues" evidence="1">
    <location>
        <begin position="11"/>
        <end position="22"/>
    </location>
</feature>
<comment type="caution">
    <text evidence="2">The sequence shown here is derived from an EMBL/GenBank/DDBJ whole genome shotgun (WGS) entry which is preliminary data.</text>
</comment>
<name>A0A261FK45_9BIFI</name>
<accession>A0A261FK45</accession>
<evidence type="ECO:0000313" key="2">
    <source>
        <dbReference type="EMBL" id="OZG59343.1"/>
    </source>
</evidence>
<organism evidence="2 3">
    <name type="scientific">Bifidobacterium tissieri</name>
    <dbReference type="NCBI Taxonomy" id="1630162"/>
    <lineage>
        <taxon>Bacteria</taxon>
        <taxon>Bacillati</taxon>
        <taxon>Actinomycetota</taxon>
        <taxon>Actinomycetes</taxon>
        <taxon>Bifidobacteriales</taxon>
        <taxon>Bifidobacteriaceae</taxon>
        <taxon>Bifidobacterium</taxon>
    </lineage>
</organism>
<evidence type="ECO:0000313" key="3">
    <source>
        <dbReference type="Proteomes" id="UP000216444"/>
    </source>
</evidence>
<evidence type="ECO:0000256" key="1">
    <source>
        <dbReference type="SAM" id="MobiDB-lite"/>
    </source>
</evidence>
<reference evidence="2 3" key="1">
    <citation type="journal article" date="2017" name="BMC Genomics">
        <title>Comparative genomic and phylogenomic analyses of the Bifidobacteriaceae family.</title>
        <authorList>
            <person name="Lugli G.A."/>
            <person name="Milani C."/>
            <person name="Turroni F."/>
            <person name="Duranti S."/>
            <person name="Mancabelli L."/>
            <person name="Mangifesta M."/>
            <person name="Ferrario C."/>
            <person name="Modesto M."/>
            <person name="Mattarelli P."/>
            <person name="Jiri K."/>
            <person name="van Sinderen D."/>
            <person name="Ventura M."/>
        </authorList>
    </citation>
    <scope>NUCLEOTIDE SEQUENCE [LARGE SCALE GENOMIC DNA]</scope>
    <source>
        <strain evidence="2 3">DSM 100201</strain>
    </source>
</reference>